<evidence type="ECO:0000313" key="2">
    <source>
        <dbReference type="Proteomes" id="UP001620339"/>
    </source>
</evidence>
<dbReference type="Proteomes" id="UP001620339">
    <property type="component" value="Unassembled WGS sequence"/>
</dbReference>
<evidence type="ECO:0000313" key="1">
    <source>
        <dbReference type="EMBL" id="MFK2876656.1"/>
    </source>
</evidence>
<gene>
    <name evidence="1" type="ORF">ISP25_06205</name>
</gene>
<name>A0ABW8J2Y4_9GAMM</name>
<accession>A0ABW8J2Y4</accession>
<protein>
    <submittedName>
        <fullName evidence="1">Uncharacterized protein</fullName>
    </submittedName>
</protein>
<organism evidence="1 2">
    <name type="scientific">Rhodanobacter hydrolyticus</name>
    <dbReference type="NCBI Taxonomy" id="2250595"/>
    <lineage>
        <taxon>Bacteria</taxon>
        <taxon>Pseudomonadati</taxon>
        <taxon>Pseudomonadota</taxon>
        <taxon>Gammaproteobacteria</taxon>
        <taxon>Lysobacterales</taxon>
        <taxon>Rhodanobacteraceae</taxon>
        <taxon>Rhodanobacter</taxon>
    </lineage>
</organism>
<reference evidence="1 2" key="1">
    <citation type="submission" date="2020-10" db="EMBL/GenBank/DDBJ databases">
        <title>Phylogeny of dyella-like bacteria.</title>
        <authorList>
            <person name="Fu J."/>
        </authorList>
    </citation>
    <scope>NUCLEOTIDE SEQUENCE [LARGE SCALE GENOMIC DNA]</scope>
    <source>
        <strain evidence="1 2">KACC 19113</strain>
    </source>
</reference>
<dbReference type="EMBL" id="JADIKK010000008">
    <property type="protein sequence ID" value="MFK2876656.1"/>
    <property type="molecule type" value="Genomic_DNA"/>
</dbReference>
<sequence>MDDIWDDDTNRGRGGTDNSLKLNAEFPFSKYQHYFVRSIALRGTGWDGSHHQELMIELGQTIPTTLVKRGYLRYRPVLLRISRNNGQDTFQLGASASKYNTLVERHVSRNTITCRRVFQAFGEVRKLYPSYDKGNCRRFAQDIFEALVPEVTEDFEKESDGRGSNRKEIMELFF</sequence>
<proteinExistence type="predicted"/>
<keyword evidence="2" id="KW-1185">Reference proteome</keyword>
<dbReference type="RefSeq" id="WP_404612501.1">
    <property type="nucleotide sequence ID" value="NZ_JADIKK010000008.1"/>
</dbReference>
<comment type="caution">
    <text evidence="1">The sequence shown here is derived from an EMBL/GenBank/DDBJ whole genome shotgun (WGS) entry which is preliminary data.</text>
</comment>